<dbReference type="NCBIfam" id="TIGR01760">
    <property type="entry name" value="tape_meas_TP901"/>
    <property type="match status" value="1"/>
</dbReference>
<dbReference type="InterPro" id="IPR010090">
    <property type="entry name" value="Phage_tape_meas"/>
</dbReference>
<reference evidence="6" key="1">
    <citation type="journal article" date="2021" name="Proc. Natl. Acad. Sci. U.S.A.">
        <title>A Catalog of Tens of Thousands of Viruses from Human Metagenomes Reveals Hidden Associations with Chronic Diseases.</title>
        <authorList>
            <person name="Tisza M.J."/>
            <person name="Buck C.B."/>
        </authorList>
    </citation>
    <scope>NUCLEOTIDE SEQUENCE</scope>
    <source>
        <strain evidence="6">CtkL634</strain>
    </source>
</reference>
<dbReference type="GO" id="GO:0098003">
    <property type="term" value="P:viral tail assembly"/>
    <property type="evidence" value="ECO:0007669"/>
    <property type="project" value="UniProtKB-KW"/>
</dbReference>
<sequence>MAAKGTIGGKIVLDGEKAYREALKNIKADQQELRSALKLCSSEFKNSQNSLDALTKKHEILTKQVETQTQKVNVYQAAMENSAQKQDLASEKISALKQELEKAEKEMSALSESSGDNSDAMTEQAKTIDDLKSKLEKAEESYNKAGQKAKYYQTALNDATAELNNMQDDLNKTTQYMNEAEKSTDKCATSINELGKETGDATEQVSVFGDVLKANLAADAIKTGVKAIADGIKTVATSATSVGVDFNASMSVVAATMGMTADEINAGSESYKQLESAAKQCGATTKFSATEAAEAENYLALAGYDVKKIVETLPKVLDLAAAGDMELAYASDLVTDSMAALNMETSKLDTYIDEMTKTAQKSNTSVSQLGEATLVCAGTVSLAGMSIETMNAELGVLANNGIKGAEGGTHLRNAILSLAAPTDVASNTIESLGIQVADSTGNMRDLNDIMIDLNSAMEGMSSTEKTQIINKIFNKTDIAAVNALLKGTGDEFNNLHKEISSCKGAASDMANTMNNNLKGDVTILKSALEGLGIATEEIFDKNMRTAVQGATDAVDRLQKSVTKGDLNTSLNKLSKSMAAFCEGALDLGEEALPVAIDGLTWLLDNADLVAAGVTGIVAANMQMNTVGPAIVAVQKAWEAYKTANEGATVSQWLLNTAMDANPAGIMITAVTGLTAALGAYILLNKDSIENLSETQQATRNLIDTTKELTKEYDDTKKSREENRIGLENEAVAAKGLVEELNGLQAKTKLTTEEQNRQRQIIDQLNTAFPDLNLKIDEQTGLLNMSTEAIYANIDALSAMDKANAAREDMAQIAEEQWEAEKKLAELNEQRIAQENELAAAKERLAQAGENDAYVYAYADAVNSANMALGELNEAISSTEGSIATLSDEYEYCYDYISQNEGIYDTAAATGELGDAAAEAGSQISGMSQETQQALQDMYDTVQETVKGQLDIFAEFQSGTQLSTTELLNNMQSQIDGITKWADNMELLADRGVNQGLLQHLAELGPEGAGYVATFVEMTDEELEKANEMFTEAMTLPDEVTSDVMKSYQTAGEEAAEGFQTGIKDNADKVADQAESMANDTVKATEEALDIHSPSKVYQRIGENIDQGLIQGIGNHRQQVINTLNILCSTIIANGRSQISTSTWEEIGRRIPEGMTQGINNGSSSVVSAVERLARNAVEAARRELDIHSPSKKFEYMGEMSGEGYIEGWKETMADIDNVIAMSLPSASILADQPQTVTNNSEKRIEINNEINFYTPTDDPIETARRIKESQQEAAQEW</sequence>
<feature type="coiled-coil region" evidence="3">
    <location>
        <begin position="809"/>
        <end position="850"/>
    </location>
</feature>
<proteinExistence type="predicted"/>
<evidence type="ECO:0000256" key="2">
    <source>
        <dbReference type="ARBA" id="ARBA00022612"/>
    </source>
</evidence>
<feature type="domain" description="Phage tail tape measure protein" evidence="5">
    <location>
        <begin position="276"/>
        <end position="473"/>
    </location>
</feature>
<evidence type="ECO:0000256" key="3">
    <source>
        <dbReference type="SAM" id="Coils"/>
    </source>
</evidence>
<keyword evidence="3" id="KW-0175">Coiled coil</keyword>
<dbReference type="PANTHER" id="PTHR37813">
    <property type="entry name" value="FELS-2 PROPHAGE PROTEIN"/>
    <property type="match status" value="1"/>
</dbReference>
<accession>A0A8S5MIH3</accession>
<feature type="compositionally biased region" description="Polar residues" evidence="4">
    <location>
        <begin position="110"/>
        <end position="122"/>
    </location>
</feature>
<keyword evidence="1" id="KW-1245">Viral tail assembly</keyword>
<feature type="region of interest" description="Disordered" evidence="4">
    <location>
        <begin position="103"/>
        <end position="122"/>
    </location>
</feature>
<evidence type="ECO:0000313" key="6">
    <source>
        <dbReference type="EMBL" id="DAD82028.1"/>
    </source>
</evidence>
<evidence type="ECO:0000259" key="5">
    <source>
        <dbReference type="Pfam" id="PF10145"/>
    </source>
</evidence>
<evidence type="ECO:0000256" key="4">
    <source>
        <dbReference type="SAM" id="MobiDB-lite"/>
    </source>
</evidence>
<dbReference type="PANTHER" id="PTHR37813:SF1">
    <property type="entry name" value="FELS-2 PROPHAGE PROTEIN"/>
    <property type="match status" value="1"/>
</dbReference>
<dbReference type="Pfam" id="PF10145">
    <property type="entry name" value="PhageMin_Tail"/>
    <property type="match status" value="1"/>
</dbReference>
<evidence type="ECO:0000256" key="1">
    <source>
        <dbReference type="ARBA" id="ARBA00022465"/>
    </source>
</evidence>
<protein>
    <submittedName>
        <fullName evidence="6">Minor tail protein</fullName>
    </submittedName>
</protein>
<dbReference type="EMBL" id="BK014911">
    <property type="protein sequence ID" value="DAD82028.1"/>
    <property type="molecule type" value="Genomic_DNA"/>
</dbReference>
<dbReference type="Gene3D" id="1.10.287.950">
    <property type="entry name" value="Methyl-accepting chemotaxis protein"/>
    <property type="match status" value="1"/>
</dbReference>
<keyword evidence="2" id="KW-1188">Viral release from host cell</keyword>
<dbReference type="SUPFAM" id="SSF57997">
    <property type="entry name" value="Tropomyosin"/>
    <property type="match status" value="1"/>
</dbReference>
<name>A0A8S5MIH3_9CAUD</name>
<organism evidence="6">
    <name type="scientific">Siphoviridae sp. ctkL634</name>
    <dbReference type="NCBI Taxonomy" id="2826442"/>
    <lineage>
        <taxon>Viruses</taxon>
        <taxon>Duplodnaviria</taxon>
        <taxon>Heunggongvirae</taxon>
        <taxon>Uroviricota</taxon>
        <taxon>Caudoviricetes</taxon>
    </lineage>
</organism>